<dbReference type="GO" id="GO:0008270">
    <property type="term" value="F:zinc ion binding"/>
    <property type="evidence" value="ECO:0007669"/>
    <property type="project" value="UniProtKB-KW"/>
</dbReference>
<sequence length="664" mass="74577">MDRSRHRAGNGNEQAPSPERTHGEGERQRQLERLSREEAYYQFINELNEEDYRLMRDRNLLGTPGEITAEELQQRLEGAKERLTSQSGLDNREGEDSEVLGENSSGDSLLEWLNTFRRTGNATRSGQSGNQTWRAVSRTNPNSGEFRFSLEININHDHNSLETSGEEYVDIDATRLYVERRRQLVASSVAPRTRSMAAREANNEAARTRLLRRAMALRSEIVSHAVSGRLRSRTRDLTGQTNNTRRNNSVAAGEPREMPERGTSAGVRRGRARTNARMNTNQRLEILRLRSTLSSRSRSPLQRQGDAARSEERGPRQDRNAQQVNRSRRQTAQASPQPTEEQARGNTQAPQLSSVAPSLGITLEEESSRPVAAVRRHPTITLDLQVRRIRPGENRDRDSIASRTRSRVGMSENTVTFESDSGGFRRTISRSERAGIRTYISTIRIPLRRISETGLGEPSSVALRSILRQIMTGFGELSSLMETESNSEVRRGGHHLADAQNNSSSAISSDPNGVLSRNGRAVDGSRERNGQRGGSQRSGRNHESQDSRQSQDANNLVENGTLPILRLAHFFLLNEDDDDDRLRGLTKEQIDNLSTRNYGDVHTENERSKTCSVCINEYATGNKLRQLPCTHEFHIHCIDRWLSENSTCPICRQPVLGSNATDNG</sequence>
<dbReference type="GO" id="GO:0016874">
    <property type="term" value="F:ligase activity"/>
    <property type="evidence" value="ECO:0007669"/>
    <property type="project" value="UniProtKB-KW"/>
</dbReference>
<evidence type="ECO:0000256" key="6">
    <source>
        <dbReference type="ARBA" id="ARBA00022723"/>
    </source>
</evidence>
<dbReference type="InterPro" id="IPR013083">
    <property type="entry name" value="Znf_RING/FYVE/PHD"/>
</dbReference>
<keyword evidence="15" id="KW-0436">Ligase</keyword>
<feature type="compositionally biased region" description="Basic and acidic residues" evidence="13">
    <location>
        <begin position="19"/>
        <end position="33"/>
    </location>
</feature>
<proteinExistence type="inferred from homology"/>
<evidence type="ECO:0000256" key="5">
    <source>
        <dbReference type="ARBA" id="ARBA00022679"/>
    </source>
</evidence>
<evidence type="ECO:0000256" key="2">
    <source>
        <dbReference type="ARBA" id="ARBA00004123"/>
    </source>
</evidence>
<dbReference type="SMART" id="SM00184">
    <property type="entry name" value="RING"/>
    <property type="match status" value="1"/>
</dbReference>
<dbReference type="Pfam" id="PF25914">
    <property type="entry name" value="RNF6_N"/>
    <property type="match status" value="1"/>
</dbReference>
<gene>
    <name evidence="15" type="primary">Rnf6</name>
    <name evidence="15" type="ORF">CERFAM_R01651</name>
</gene>
<feature type="compositionally biased region" description="Polar residues" evidence="13">
    <location>
        <begin position="237"/>
        <end position="250"/>
    </location>
</feature>
<feature type="region of interest" description="Disordered" evidence="13">
    <location>
        <begin position="120"/>
        <end position="140"/>
    </location>
</feature>
<dbReference type="InterPro" id="IPR051834">
    <property type="entry name" value="RING_finger_E3_ligase"/>
</dbReference>
<evidence type="ECO:0000256" key="10">
    <source>
        <dbReference type="ARBA" id="ARBA00023242"/>
    </source>
</evidence>
<feature type="compositionally biased region" description="Low complexity" evidence="13">
    <location>
        <begin position="289"/>
        <end position="301"/>
    </location>
</feature>
<feature type="compositionally biased region" description="Polar residues" evidence="13">
    <location>
        <begin position="320"/>
        <end position="352"/>
    </location>
</feature>
<dbReference type="EMBL" id="WBNC01000343">
    <property type="protein sequence ID" value="NXC95628.1"/>
    <property type="molecule type" value="Genomic_DNA"/>
</dbReference>
<dbReference type="PANTHER" id="PTHR45931">
    <property type="entry name" value="SI:CH211-59O9.10"/>
    <property type="match status" value="1"/>
</dbReference>
<keyword evidence="5" id="KW-0808">Transferase</keyword>
<comment type="similarity">
    <text evidence="11">Belongs to the RNF12 family.</text>
</comment>
<dbReference type="EC" id="2.3.2.27" evidence="4"/>
<organism evidence="15 16">
    <name type="scientific">Certhia familiaris</name>
    <name type="common">Eurasian treecreeper</name>
    <dbReference type="NCBI Taxonomy" id="73333"/>
    <lineage>
        <taxon>Eukaryota</taxon>
        <taxon>Metazoa</taxon>
        <taxon>Chordata</taxon>
        <taxon>Craniata</taxon>
        <taxon>Vertebrata</taxon>
        <taxon>Euteleostomi</taxon>
        <taxon>Archelosauria</taxon>
        <taxon>Archosauria</taxon>
        <taxon>Dinosauria</taxon>
        <taxon>Saurischia</taxon>
        <taxon>Theropoda</taxon>
        <taxon>Coelurosauria</taxon>
        <taxon>Aves</taxon>
        <taxon>Neognathae</taxon>
        <taxon>Neoaves</taxon>
        <taxon>Telluraves</taxon>
        <taxon>Australaves</taxon>
        <taxon>Passeriformes</taxon>
        <taxon>Certhiidae</taxon>
        <taxon>Certhiinae</taxon>
        <taxon>Certhia</taxon>
    </lineage>
</organism>
<comment type="caution">
    <text evidence="15">The sequence shown here is derived from an EMBL/GenBank/DDBJ whole genome shotgun (WGS) entry which is preliminary data.</text>
</comment>
<evidence type="ECO:0000313" key="15">
    <source>
        <dbReference type="EMBL" id="NXC95628.1"/>
    </source>
</evidence>
<evidence type="ECO:0000256" key="11">
    <source>
        <dbReference type="ARBA" id="ARBA00038418"/>
    </source>
</evidence>
<comment type="subcellular location">
    <subcellularLocation>
        <location evidence="2">Nucleus</location>
    </subcellularLocation>
</comment>
<evidence type="ECO:0000313" key="16">
    <source>
        <dbReference type="Proteomes" id="UP000611277"/>
    </source>
</evidence>
<evidence type="ECO:0000259" key="14">
    <source>
        <dbReference type="PROSITE" id="PS50089"/>
    </source>
</evidence>
<dbReference type="GO" id="GO:0045893">
    <property type="term" value="P:positive regulation of DNA-templated transcription"/>
    <property type="evidence" value="ECO:0007669"/>
    <property type="project" value="TreeGrafter"/>
</dbReference>
<evidence type="ECO:0000256" key="4">
    <source>
        <dbReference type="ARBA" id="ARBA00012483"/>
    </source>
</evidence>
<feature type="region of interest" description="Disordered" evidence="13">
    <location>
        <begin position="1"/>
        <end position="33"/>
    </location>
</feature>
<dbReference type="GO" id="GO:0061630">
    <property type="term" value="F:ubiquitin protein ligase activity"/>
    <property type="evidence" value="ECO:0007669"/>
    <property type="project" value="UniProtKB-EC"/>
</dbReference>
<keyword evidence="6" id="KW-0479">Metal-binding</keyword>
<evidence type="ECO:0000256" key="3">
    <source>
        <dbReference type="ARBA" id="ARBA00004906"/>
    </source>
</evidence>
<feature type="compositionally biased region" description="Basic and acidic residues" evidence="13">
    <location>
        <begin position="306"/>
        <end position="319"/>
    </location>
</feature>
<feature type="region of interest" description="Disordered" evidence="13">
    <location>
        <begin position="497"/>
        <end position="553"/>
    </location>
</feature>
<feature type="region of interest" description="Disordered" evidence="13">
    <location>
        <begin position="80"/>
        <end position="105"/>
    </location>
</feature>
<name>A0A851RQ69_CERFA</name>
<dbReference type="GO" id="GO:0005634">
    <property type="term" value="C:nucleus"/>
    <property type="evidence" value="ECO:0007669"/>
    <property type="project" value="UniProtKB-SubCell"/>
</dbReference>
<dbReference type="GO" id="GO:0016567">
    <property type="term" value="P:protein ubiquitination"/>
    <property type="evidence" value="ECO:0007669"/>
    <property type="project" value="TreeGrafter"/>
</dbReference>
<keyword evidence="10" id="KW-0539">Nucleus</keyword>
<evidence type="ECO:0000256" key="13">
    <source>
        <dbReference type="SAM" id="MobiDB-lite"/>
    </source>
</evidence>
<feature type="compositionally biased region" description="Polar residues" evidence="13">
    <location>
        <begin position="499"/>
        <end position="511"/>
    </location>
</feature>
<evidence type="ECO:0000256" key="8">
    <source>
        <dbReference type="ARBA" id="ARBA00022786"/>
    </source>
</evidence>
<dbReference type="AlphaFoldDB" id="A0A851RQ69"/>
<feature type="domain" description="RING-type" evidence="14">
    <location>
        <begin position="611"/>
        <end position="652"/>
    </location>
</feature>
<dbReference type="Pfam" id="PF13639">
    <property type="entry name" value="zf-RING_2"/>
    <property type="match status" value="1"/>
</dbReference>
<accession>A0A851RQ69</accession>
<evidence type="ECO:0000256" key="9">
    <source>
        <dbReference type="ARBA" id="ARBA00022833"/>
    </source>
</evidence>
<dbReference type="CDD" id="cd16673">
    <property type="entry name" value="RING-H2_RNF6"/>
    <property type="match status" value="1"/>
</dbReference>
<feature type="region of interest" description="Disordered" evidence="13">
    <location>
        <begin position="231"/>
        <end position="352"/>
    </location>
</feature>
<dbReference type="Gene3D" id="3.30.40.10">
    <property type="entry name" value="Zinc/RING finger domain, C3HC4 (zinc finger)"/>
    <property type="match status" value="1"/>
</dbReference>
<reference evidence="15" key="1">
    <citation type="submission" date="2019-09" db="EMBL/GenBank/DDBJ databases">
        <title>Bird 10,000 Genomes (B10K) Project - Family phase.</title>
        <authorList>
            <person name="Zhang G."/>
        </authorList>
    </citation>
    <scope>NUCLEOTIDE SEQUENCE</scope>
    <source>
        <strain evidence="15">OUT-0039</strain>
        <tissue evidence="15">Muscle</tissue>
    </source>
</reference>
<dbReference type="SUPFAM" id="SSF57850">
    <property type="entry name" value="RING/U-box"/>
    <property type="match status" value="1"/>
</dbReference>
<keyword evidence="8" id="KW-0833">Ubl conjugation pathway</keyword>
<protein>
    <recommendedName>
        <fullName evidence="4">RING-type E3 ubiquitin transferase</fullName>
        <ecNumber evidence="4">2.3.2.27</ecNumber>
    </recommendedName>
</protein>
<dbReference type="InterPro" id="IPR001841">
    <property type="entry name" value="Znf_RING"/>
</dbReference>
<dbReference type="Proteomes" id="UP000611277">
    <property type="component" value="Unassembled WGS sequence"/>
</dbReference>
<keyword evidence="9" id="KW-0862">Zinc</keyword>
<dbReference type="GO" id="GO:0006511">
    <property type="term" value="P:ubiquitin-dependent protein catabolic process"/>
    <property type="evidence" value="ECO:0007669"/>
    <property type="project" value="TreeGrafter"/>
</dbReference>
<dbReference type="FunFam" id="3.30.40.10:FF:000054">
    <property type="entry name" value="E3 ubiquitin-protein ligase RLIM isoform X1"/>
    <property type="match status" value="1"/>
</dbReference>
<keyword evidence="16" id="KW-1185">Reference proteome</keyword>
<dbReference type="PANTHER" id="PTHR45931:SF2">
    <property type="entry name" value="E3 UBIQUITIN-PROTEIN LIGASE RNF6"/>
    <property type="match status" value="1"/>
</dbReference>
<evidence type="ECO:0000256" key="7">
    <source>
        <dbReference type="ARBA" id="ARBA00022771"/>
    </source>
</evidence>
<keyword evidence="7 12" id="KW-0863">Zinc-finger</keyword>
<comment type="catalytic activity">
    <reaction evidence="1">
        <text>S-ubiquitinyl-[E2 ubiquitin-conjugating enzyme]-L-cysteine + [acceptor protein]-L-lysine = [E2 ubiquitin-conjugating enzyme]-L-cysteine + N(6)-ubiquitinyl-[acceptor protein]-L-lysine.</text>
        <dbReference type="EC" id="2.3.2.27"/>
    </reaction>
</comment>
<evidence type="ECO:0000256" key="1">
    <source>
        <dbReference type="ARBA" id="ARBA00000900"/>
    </source>
</evidence>
<comment type="pathway">
    <text evidence="3">Protein modification; protein ubiquitination.</text>
</comment>
<dbReference type="PROSITE" id="PS50089">
    <property type="entry name" value="ZF_RING_2"/>
    <property type="match status" value="1"/>
</dbReference>
<dbReference type="InterPro" id="IPR058896">
    <property type="entry name" value="RNF6/12_N"/>
</dbReference>
<evidence type="ECO:0000256" key="12">
    <source>
        <dbReference type="PROSITE-ProRule" id="PRU00175"/>
    </source>
</evidence>
<feature type="non-terminal residue" evidence="15">
    <location>
        <position position="1"/>
    </location>
</feature>
<feature type="non-terminal residue" evidence="15">
    <location>
        <position position="664"/>
    </location>
</feature>